<dbReference type="GO" id="GO:0042054">
    <property type="term" value="F:histone methyltransferase activity"/>
    <property type="evidence" value="ECO:0007669"/>
    <property type="project" value="TreeGrafter"/>
</dbReference>
<dbReference type="Proteomes" id="UP000664859">
    <property type="component" value="Unassembled WGS sequence"/>
</dbReference>
<accession>A0A836CCW9</accession>
<sequence length="430" mass="46494">MEKAFVPAGKDVPTYFLPMLNDIDRNVAYENAITETIKEFEKAEGRKPTVLDVGSGSGMLSLIALQQGAERVTLLEANASLAKIAALELEARFPGGKETKWEIINKLSLDMPSPAQGGTGFDMVVSELVGSMINSESMGVYLWDLLQRGVVRDFAKDGQPPRFYAVPQGGAMTMRAYWCPCAAGLVTGIEYAPMKRLFKAVYGGKQTAQADWTQDESMRICIASSRRAPASGAVKVLVEAYDATKDNVTHPRHVDLTIAESHRQPDKLAQVVLVLEWELQLSAGVTLRHTLDHVASLEPEVRLARWVNWGFLFVPLLSCARPDAHGRCRFSVRWAPGDLHVETQAVPQSSTEGSSSAPAAPPAAAQACVVKRKERSGDGASGPASRKPRRAIAPVVVSTSVDDTVTVSQGRFADIVSNTWTLAQSGFSSV</sequence>
<keyword evidence="1" id="KW-0949">S-adenosyl-L-methionine</keyword>
<reference evidence="3" key="1">
    <citation type="submission" date="2021-02" db="EMBL/GenBank/DDBJ databases">
        <title>First Annotated Genome of the Yellow-green Alga Tribonema minus.</title>
        <authorList>
            <person name="Mahan K.M."/>
        </authorList>
    </citation>
    <scope>NUCLEOTIDE SEQUENCE</scope>
    <source>
        <strain evidence="3">UTEX B ZZ1240</strain>
    </source>
</reference>
<keyword evidence="4" id="KW-1185">Reference proteome</keyword>
<evidence type="ECO:0000313" key="4">
    <source>
        <dbReference type="Proteomes" id="UP000664859"/>
    </source>
</evidence>
<feature type="compositionally biased region" description="Low complexity" evidence="2">
    <location>
        <begin position="354"/>
        <end position="365"/>
    </location>
</feature>
<dbReference type="InterPro" id="IPR029063">
    <property type="entry name" value="SAM-dependent_MTases_sf"/>
</dbReference>
<dbReference type="PANTHER" id="PTHR11006">
    <property type="entry name" value="PROTEIN ARGININE N-METHYLTRANSFERASE"/>
    <property type="match status" value="1"/>
</dbReference>
<proteinExistence type="predicted"/>
<evidence type="ECO:0000313" key="3">
    <source>
        <dbReference type="EMBL" id="KAG5180488.1"/>
    </source>
</evidence>
<dbReference type="Gene3D" id="3.40.50.150">
    <property type="entry name" value="Vaccinia Virus protein VP39"/>
    <property type="match status" value="1"/>
</dbReference>
<dbReference type="AlphaFoldDB" id="A0A836CCW9"/>
<dbReference type="SUPFAM" id="SSF53335">
    <property type="entry name" value="S-adenosyl-L-methionine-dependent methyltransferases"/>
    <property type="match status" value="1"/>
</dbReference>
<dbReference type="CDD" id="cd02440">
    <property type="entry name" value="AdoMet_MTases"/>
    <property type="match status" value="1"/>
</dbReference>
<comment type="caution">
    <text evidence="3">The sequence shown here is derived from an EMBL/GenBank/DDBJ whole genome shotgun (WGS) entry which is preliminary data.</text>
</comment>
<dbReference type="InterPro" id="IPR025799">
    <property type="entry name" value="Arg_MeTrfase"/>
</dbReference>
<gene>
    <name evidence="3" type="ORF">JKP88DRAFT_263926</name>
</gene>
<organism evidence="3 4">
    <name type="scientific">Tribonema minus</name>
    <dbReference type="NCBI Taxonomy" id="303371"/>
    <lineage>
        <taxon>Eukaryota</taxon>
        <taxon>Sar</taxon>
        <taxon>Stramenopiles</taxon>
        <taxon>Ochrophyta</taxon>
        <taxon>PX clade</taxon>
        <taxon>Xanthophyceae</taxon>
        <taxon>Tribonematales</taxon>
        <taxon>Tribonemataceae</taxon>
        <taxon>Tribonema</taxon>
    </lineage>
</organism>
<evidence type="ECO:0000256" key="1">
    <source>
        <dbReference type="ARBA" id="ARBA00022691"/>
    </source>
</evidence>
<dbReference type="OrthoDB" id="412876at2759"/>
<dbReference type="PANTHER" id="PTHR11006:SF4">
    <property type="entry name" value="PROTEIN ARGININE N-METHYLTRANSFERASE 7"/>
    <property type="match status" value="1"/>
</dbReference>
<evidence type="ECO:0000256" key="2">
    <source>
        <dbReference type="SAM" id="MobiDB-lite"/>
    </source>
</evidence>
<dbReference type="EMBL" id="JAFCMP010000390">
    <property type="protein sequence ID" value="KAG5180488.1"/>
    <property type="molecule type" value="Genomic_DNA"/>
</dbReference>
<name>A0A836CCW9_9STRA</name>
<protein>
    <submittedName>
        <fullName evidence="3">Uncharacterized protein</fullName>
    </submittedName>
</protein>
<feature type="region of interest" description="Disordered" evidence="2">
    <location>
        <begin position="344"/>
        <end position="391"/>
    </location>
</feature>
<dbReference type="GO" id="GO:0016274">
    <property type="term" value="F:protein-arginine N-methyltransferase activity"/>
    <property type="evidence" value="ECO:0007669"/>
    <property type="project" value="InterPro"/>
</dbReference>